<dbReference type="EMBL" id="CP029803">
    <property type="protein sequence ID" value="AWT58874.1"/>
    <property type="molecule type" value="Genomic_DNA"/>
</dbReference>
<sequence length="477" mass="53167">MKEVVLTIMVVAFAGGCVTPLIDRNNGVPVEPPSTWTVDQEKVLFPFEDGWIDDFEGGDLVGLVRKSLLHNLDLRAAAGRLEAARATASISRADRWPQATGRQDNIRRQRTGTTGFAITSSRNNNFSLSLSLNWELDIWGKLRDAHQAALADWQAAQEDYRAARLSLAARTVQTWFDVVEAGLQVRLAEDTVRSFEANLLTIEQRFRSGISRALDLRLTRANVSVARSRLEARKEQLDAVVRRLEVFMGQYPAYKLSVADRLPQIRHPVPAGLPSELLARRPDIAAAERRLAAAGERVKVSKKSRLPTIRLTGGGGTSTDDFNQLLNMDFKVWNIGSGIIQPLFQGGRLLANVKRRQAQYQIALADYGQIALTAFREVESALASESYLAGQEEELRVAAEESMSAADLAWDQYQRGLNDIMTVLESQRRSFDSQRQLLQISNARLQNRVDLYLALGGDFELGEIKEDADPNVRLELP</sequence>
<evidence type="ECO:0000313" key="4">
    <source>
        <dbReference type="Proteomes" id="UP000247465"/>
    </source>
</evidence>
<proteinExistence type="inferred from homology"/>
<keyword evidence="2" id="KW-0449">Lipoprotein</keyword>
<dbReference type="Pfam" id="PF02321">
    <property type="entry name" value="OEP"/>
    <property type="match status" value="2"/>
</dbReference>
<reference evidence="3 4" key="1">
    <citation type="submission" date="2018-06" db="EMBL/GenBank/DDBJ databases">
        <title>Draft Genome Sequence of a Novel Marine Bacterium Related to the Verrucomicrobia.</title>
        <authorList>
            <person name="Vosseberg J."/>
            <person name="Martijn J."/>
            <person name="Ettema T.J.G."/>
        </authorList>
    </citation>
    <scope>NUCLEOTIDE SEQUENCE [LARGE SCALE GENOMIC DNA]</scope>
    <source>
        <strain evidence="3">TARA_B100001123</strain>
    </source>
</reference>
<comment type="similarity">
    <text evidence="1 2">Belongs to the outer membrane factor (OMF) (TC 1.B.17) family.</text>
</comment>
<evidence type="ECO:0000256" key="2">
    <source>
        <dbReference type="RuleBase" id="RU362097"/>
    </source>
</evidence>
<protein>
    <submittedName>
        <fullName evidence="3">Cation efflux system protein CusC</fullName>
    </submittedName>
</protein>
<dbReference type="Gene3D" id="2.20.200.10">
    <property type="entry name" value="Outer membrane efflux proteins (OEP)"/>
    <property type="match status" value="1"/>
</dbReference>
<comment type="subcellular location">
    <subcellularLocation>
        <location evidence="2">Cell membrane</location>
        <topology evidence="2">Lipid-anchor</topology>
    </subcellularLocation>
</comment>
<dbReference type="Proteomes" id="UP000247465">
    <property type="component" value="Chromosome"/>
</dbReference>
<gene>
    <name evidence="3" type="primary">cusC</name>
    <name evidence="3" type="ORF">DF168_00046</name>
</gene>
<keyword evidence="2" id="KW-0812">Transmembrane</keyword>
<dbReference type="GO" id="GO:0015562">
    <property type="term" value="F:efflux transmembrane transporter activity"/>
    <property type="evidence" value="ECO:0007669"/>
    <property type="project" value="InterPro"/>
</dbReference>
<dbReference type="NCBIfam" id="TIGR01845">
    <property type="entry name" value="outer_NodT"/>
    <property type="match status" value="1"/>
</dbReference>
<dbReference type="PROSITE" id="PS51257">
    <property type="entry name" value="PROKAR_LIPOPROTEIN"/>
    <property type="match status" value="1"/>
</dbReference>
<dbReference type="PANTHER" id="PTHR30203">
    <property type="entry name" value="OUTER MEMBRANE CATION EFFLUX PROTEIN"/>
    <property type="match status" value="1"/>
</dbReference>
<evidence type="ECO:0000313" key="3">
    <source>
        <dbReference type="EMBL" id="AWT58874.1"/>
    </source>
</evidence>
<keyword evidence="2" id="KW-0564">Palmitate</keyword>
<organism evidence="3 4">
    <name type="scientific">Candidatus Moanibacter tarae</name>
    <dbReference type="NCBI Taxonomy" id="2200854"/>
    <lineage>
        <taxon>Bacteria</taxon>
        <taxon>Pseudomonadati</taxon>
        <taxon>Verrucomicrobiota</taxon>
        <taxon>Opitutia</taxon>
        <taxon>Puniceicoccales</taxon>
        <taxon>Puniceicoccales incertae sedis</taxon>
        <taxon>Candidatus Moanibacter</taxon>
    </lineage>
</organism>
<dbReference type="Gene3D" id="1.20.1600.10">
    <property type="entry name" value="Outer membrane efflux proteins (OEP)"/>
    <property type="match status" value="1"/>
</dbReference>
<evidence type="ECO:0000256" key="1">
    <source>
        <dbReference type="ARBA" id="ARBA00007613"/>
    </source>
</evidence>
<dbReference type="InterPro" id="IPR003423">
    <property type="entry name" value="OMP_efflux"/>
</dbReference>
<dbReference type="PANTHER" id="PTHR30203:SF29">
    <property type="entry name" value="PROTEIN CYAE"/>
    <property type="match status" value="1"/>
</dbReference>
<dbReference type="InterPro" id="IPR010131">
    <property type="entry name" value="MdtP/NodT-like"/>
</dbReference>
<accession>A0A2Z4AFS0</accession>
<dbReference type="AlphaFoldDB" id="A0A2Z4AFS0"/>
<dbReference type="KEGG" id="mtar:DF168_00046"/>
<name>A0A2Z4AFS0_9BACT</name>
<dbReference type="GO" id="GO:0005886">
    <property type="term" value="C:plasma membrane"/>
    <property type="evidence" value="ECO:0007669"/>
    <property type="project" value="UniProtKB-SubCell"/>
</dbReference>
<keyword evidence="2" id="KW-1134">Transmembrane beta strand</keyword>
<keyword evidence="2" id="KW-0472">Membrane</keyword>
<dbReference type="SUPFAM" id="SSF56954">
    <property type="entry name" value="Outer membrane efflux proteins (OEP)"/>
    <property type="match status" value="1"/>
</dbReference>